<dbReference type="EMBL" id="JAUEDM010000008">
    <property type="protein sequence ID" value="KAK3312602.1"/>
    <property type="molecule type" value="Genomic_DNA"/>
</dbReference>
<name>A0AAE0LYP0_9PEZI</name>
<comment type="similarity">
    <text evidence="2 11">Belongs to the faeC family.</text>
</comment>
<comment type="function">
    <text evidence="9 11">Involved in degradation of plant cell walls. Hydrolyzes the feruloyl-arabinose ester bond in arabinoxylans, and the feruloyl-galactose ester bond in pectin. Active against paranitrophenyl-acetate, methyl ferulate and wheat arabinoxylan.</text>
</comment>
<dbReference type="Proteomes" id="UP001283341">
    <property type="component" value="Unassembled WGS sequence"/>
</dbReference>
<keyword evidence="7 11" id="KW-0119">Carbohydrate metabolism</keyword>
<keyword evidence="13" id="KW-1185">Reference proteome</keyword>
<keyword evidence="5" id="KW-0732">Signal</keyword>
<gene>
    <name evidence="12" type="ORF">B0H66DRAFT_631219</name>
</gene>
<evidence type="ECO:0000256" key="2">
    <source>
        <dbReference type="ARBA" id="ARBA00010278"/>
    </source>
</evidence>
<evidence type="ECO:0000313" key="12">
    <source>
        <dbReference type="EMBL" id="KAK3312602.1"/>
    </source>
</evidence>
<evidence type="ECO:0000256" key="10">
    <source>
        <dbReference type="ARBA" id="ARBA00034075"/>
    </source>
</evidence>
<dbReference type="GO" id="GO:0045493">
    <property type="term" value="P:xylan catabolic process"/>
    <property type="evidence" value="ECO:0007669"/>
    <property type="project" value="UniProtKB-UniRule"/>
</dbReference>
<comment type="catalytic activity">
    <reaction evidence="10 11">
        <text>feruloyl-polysaccharide + H2O = ferulate + polysaccharide.</text>
        <dbReference type="EC" id="3.1.1.73"/>
    </reaction>
</comment>
<protein>
    <recommendedName>
        <fullName evidence="11">Feruloyl esterase C</fullName>
        <ecNumber evidence="11">3.1.1.73</ecNumber>
    </recommendedName>
    <alternativeName>
        <fullName evidence="11">Ferulic acid esterase C</fullName>
    </alternativeName>
</protein>
<reference evidence="12" key="2">
    <citation type="submission" date="2023-06" db="EMBL/GenBank/DDBJ databases">
        <authorList>
            <consortium name="Lawrence Berkeley National Laboratory"/>
            <person name="Haridas S."/>
            <person name="Hensen N."/>
            <person name="Bonometti L."/>
            <person name="Westerberg I."/>
            <person name="Brannstrom I.O."/>
            <person name="Guillou S."/>
            <person name="Cros-Aarteil S."/>
            <person name="Calhoun S."/>
            <person name="Kuo A."/>
            <person name="Mondo S."/>
            <person name="Pangilinan J."/>
            <person name="Riley R."/>
            <person name="Labutti K."/>
            <person name="Andreopoulos B."/>
            <person name="Lipzen A."/>
            <person name="Chen C."/>
            <person name="Yanf M."/>
            <person name="Daum C."/>
            <person name="Ng V."/>
            <person name="Clum A."/>
            <person name="Steindorff A."/>
            <person name="Ohm R."/>
            <person name="Martin F."/>
            <person name="Silar P."/>
            <person name="Natvig D."/>
            <person name="Lalanne C."/>
            <person name="Gautier V."/>
            <person name="Ament-Velasquez S.L."/>
            <person name="Kruys A."/>
            <person name="Hutchinson M.I."/>
            <person name="Powell A.J."/>
            <person name="Barry K."/>
            <person name="Miller A.N."/>
            <person name="Grigoriev I.V."/>
            <person name="Debuchy R."/>
            <person name="Gladieux P."/>
            <person name="Thoren M.H."/>
            <person name="Johannesson H."/>
        </authorList>
    </citation>
    <scope>NUCLEOTIDE SEQUENCE</scope>
    <source>
        <strain evidence="12">CBS 118394</strain>
    </source>
</reference>
<evidence type="ECO:0000256" key="4">
    <source>
        <dbReference type="ARBA" id="ARBA00022651"/>
    </source>
</evidence>
<evidence type="ECO:0000256" key="8">
    <source>
        <dbReference type="ARBA" id="ARBA00023326"/>
    </source>
</evidence>
<dbReference type="InterPro" id="IPR043595">
    <property type="entry name" value="FaeB/C/D"/>
</dbReference>
<keyword evidence="8 11" id="KW-0624">Polysaccharide degradation</keyword>
<organism evidence="12 13">
    <name type="scientific">Apodospora peruviana</name>
    <dbReference type="NCBI Taxonomy" id="516989"/>
    <lineage>
        <taxon>Eukaryota</taxon>
        <taxon>Fungi</taxon>
        <taxon>Dikarya</taxon>
        <taxon>Ascomycota</taxon>
        <taxon>Pezizomycotina</taxon>
        <taxon>Sordariomycetes</taxon>
        <taxon>Sordariomycetidae</taxon>
        <taxon>Sordariales</taxon>
        <taxon>Lasiosphaeriaceae</taxon>
        <taxon>Apodospora</taxon>
    </lineage>
</organism>
<evidence type="ECO:0000256" key="11">
    <source>
        <dbReference type="RuleBase" id="RU367094"/>
    </source>
</evidence>
<keyword evidence="6 11" id="KW-0378">Hydrolase</keyword>
<evidence type="ECO:0000256" key="9">
    <source>
        <dbReference type="ARBA" id="ARBA00025250"/>
    </source>
</evidence>
<proteinExistence type="inferred from homology"/>
<keyword evidence="4 11" id="KW-0858">Xylan degradation</keyword>
<dbReference type="AlphaFoldDB" id="A0AAE0LYP0"/>
<evidence type="ECO:0000256" key="7">
    <source>
        <dbReference type="ARBA" id="ARBA00023277"/>
    </source>
</evidence>
<dbReference type="EC" id="3.1.1.73" evidence="11"/>
<dbReference type="PANTHER" id="PTHR38050">
    <property type="match status" value="1"/>
</dbReference>
<dbReference type="SUPFAM" id="SSF53474">
    <property type="entry name" value="alpha/beta-Hydrolases"/>
    <property type="match status" value="1"/>
</dbReference>
<keyword evidence="3 11" id="KW-0964">Secreted</keyword>
<accession>A0AAE0LYP0</accession>
<dbReference type="Gene3D" id="3.40.50.1820">
    <property type="entry name" value="alpha/beta hydrolase"/>
    <property type="match status" value="1"/>
</dbReference>
<dbReference type="InterPro" id="IPR029058">
    <property type="entry name" value="AB_hydrolase_fold"/>
</dbReference>
<evidence type="ECO:0000256" key="3">
    <source>
        <dbReference type="ARBA" id="ARBA00022525"/>
    </source>
</evidence>
<dbReference type="GO" id="GO:0030600">
    <property type="term" value="F:feruloyl esterase activity"/>
    <property type="evidence" value="ECO:0007669"/>
    <property type="project" value="UniProtKB-UniRule"/>
</dbReference>
<comment type="caution">
    <text evidence="12">The sequence shown here is derived from an EMBL/GenBank/DDBJ whole genome shotgun (WGS) entry which is preliminary data.</text>
</comment>
<evidence type="ECO:0000256" key="1">
    <source>
        <dbReference type="ARBA" id="ARBA00004613"/>
    </source>
</evidence>
<reference evidence="12" key="1">
    <citation type="journal article" date="2023" name="Mol. Phylogenet. Evol.">
        <title>Genome-scale phylogeny and comparative genomics of the fungal order Sordariales.</title>
        <authorList>
            <person name="Hensen N."/>
            <person name="Bonometti L."/>
            <person name="Westerberg I."/>
            <person name="Brannstrom I.O."/>
            <person name="Guillou S."/>
            <person name="Cros-Aarteil S."/>
            <person name="Calhoun S."/>
            <person name="Haridas S."/>
            <person name="Kuo A."/>
            <person name="Mondo S."/>
            <person name="Pangilinan J."/>
            <person name="Riley R."/>
            <person name="LaButti K."/>
            <person name="Andreopoulos B."/>
            <person name="Lipzen A."/>
            <person name="Chen C."/>
            <person name="Yan M."/>
            <person name="Daum C."/>
            <person name="Ng V."/>
            <person name="Clum A."/>
            <person name="Steindorff A."/>
            <person name="Ohm R.A."/>
            <person name="Martin F."/>
            <person name="Silar P."/>
            <person name="Natvig D.O."/>
            <person name="Lalanne C."/>
            <person name="Gautier V."/>
            <person name="Ament-Velasquez S.L."/>
            <person name="Kruys A."/>
            <person name="Hutchinson M.I."/>
            <person name="Powell A.J."/>
            <person name="Barry K."/>
            <person name="Miller A.N."/>
            <person name="Grigoriev I.V."/>
            <person name="Debuchy R."/>
            <person name="Gladieux P."/>
            <person name="Hiltunen Thoren M."/>
            <person name="Johannesson H."/>
        </authorList>
    </citation>
    <scope>NUCLEOTIDE SEQUENCE</scope>
    <source>
        <strain evidence="12">CBS 118394</strain>
    </source>
</reference>
<comment type="subcellular location">
    <subcellularLocation>
        <location evidence="1 11">Secreted</location>
    </subcellularLocation>
</comment>
<evidence type="ECO:0000256" key="5">
    <source>
        <dbReference type="ARBA" id="ARBA00022729"/>
    </source>
</evidence>
<evidence type="ECO:0000256" key="6">
    <source>
        <dbReference type="ARBA" id="ARBA00022801"/>
    </source>
</evidence>
<evidence type="ECO:0000313" key="13">
    <source>
        <dbReference type="Proteomes" id="UP001283341"/>
    </source>
</evidence>
<dbReference type="PANTHER" id="PTHR38050:SF1">
    <property type="entry name" value="FERULOYL ESTERASE C"/>
    <property type="match status" value="1"/>
</dbReference>
<sequence length="314" mass="33923">MELTHLPSFLLSCPSLQLCGVQPEVTVQPPCNNNLTTILESRQTLSDRSPGCGKSPFSSGVRTITVNNRNRQFIIRVPQNYNPTRSYRLIFAFHWVGGTMNDVSSGGTDRELWSYYGMQRMASESAILVAPQGLNNGWANTNGEDIAFVDAMIRDIEGTLCVDQRQRFSLGFSYGGSMTFSLACSRAKDFKGVAVMGGGQLSGCSGGNDPIAYLGIHGISDGTLNIAGGRAMRDRFVRNNGCAAQNTNAPEPSMGSQTHIKTTFSGCRNGYPVTWIPFDGGHWPGAVDNGPESGARSWVPAEIWGFFTQAQLAS</sequence>
<dbReference type="GO" id="GO:0005576">
    <property type="term" value="C:extracellular region"/>
    <property type="evidence" value="ECO:0007669"/>
    <property type="project" value="UniProtKB-SubCell"/>
</dbReference>